<dbReference type="Gene3D" id="2.50.20.10">
    <property type="entry name" value="Lipoprotein localisation LolA/LolB/LppX"/>
    <property type="match status" value="1"/>
</dbReference>
<protein>
    <submittedName>
        <fullName evidence="3">Outer membrane lipoprotein carrier protein LolA</fullName>
    </submittedName>
</protein>
<gene>
    <name evidence="3" type="ORF">ACFQPF_13980</name>
</gene>
<dbReference type="InterPro" id="IPR052944">
    <property type="entry name" value="Sporulation_related"/>
</dbReference>
<dbReference type="InterPro" id="IPR029046">
    <property type="entry name" value="LolA/LolB/LppX"/>
</dbReference>
<comment type="caution">
    <text evidence="3">The sequence shown here is derived from an EMBL/GenBank/DDBJ whole genome shotgun (WGS) entry which is preliminary data.</text>
</comment>
<proteinExistence type="predicted"/>
<feature type="domain" description="DUF4367" evidence="2">
    <location>
        <begin position="231"/>
        <end position="332"/>
    </location>
</feature>
<name>A0ABW2NTS7_9BACL</name>
<dbReference type="PROSITE" id="PS51257">
    <property type="entry name" value="PROKAR_LIPOPROTEIN"/>
    <property type="match status" value="1"/>
</dbReference>
<reference evidence="4" key="1">
    <citation type="journal article" date="2019" name="Int. J. Syst. Evol. Microbiol.">
        <title>The Global Catalogue of Microorganisms (GCM) 10K type strain sequencing project: providing services to taxonomists for standard genome sequencing and annotation.</title>
        <authorList>
            <consortium name="The Broad Institute Genomics Platform"/>
            <consortium name="The Broad Institute Genome Sequencing Center for Infectious Disease"/>
            <person name="Wu L."/>
            <person name="Ma J."/>
        </authorList>
    </citation>
    <scope>NUCLEOTIDE SEQUENCE [LARGE SCALE GENOMIC DNA]</scope>
    <source>
        <strain evidence="4">NBRC 106396</strain>
    </source>
</reference>
<evidence type="ECO:0000256" key="1">
    <source>
        <dbReference type="SAM" id="SignalP"/>
    </source>
</evidence>
<accession>A0ABW2NTS7</accession>
<organism evidence="3 4">
    <name type="scientific">Fictibacillus iocasae</name>
    <dbReference type="NCBI Taxonomy" id="2715437"/>
    <lineage>
        <taxon>Bacteria</taxon>
        <taxon>Bacillati</taxon>
        <taxon>Bacillota</taxon>
        <taxon>Bacilli</taxon>
        <taxon>Bacillales</taxon>
        <taxon>Fictibacillaceae</taxon>
        <taxon>Fictibacillus</taxon>
    </lineage>
</organism>
<dbReference type="RefSeq" id="WP_379750338.1">
    <property type="nucleotide sequence ID" value="NZ_JBHTCP010000047.1"/>
</dbReference>
<feature type="signal peptide" evidence="1">
    <location>
        <begin position="1"/>
        <end position="19"/>
    </location>
</feature>
<dbReference type="InterPro" id="IPR025377">
    <property type="entry name" value="DUF4367"/>
</dbReference>
<dbReference type="PANTHER" id="PTHR37507:SF2">
    <property type="entry name" value="SPORULATION PROTEIN YDCC"/>
    <property type="match status" value="1"/>
</dbReference>
<dbReference type="PANTHER" id="PTHR37507">
    <property type="entry name" value="SPORULATION PROTEIN YDCC"/>
    <property type="match status" value="1"/>
</dbReference>
<feature type="chain" id="PRO_5045063819" evidence="1">
    <location>
        <begin position="20"/>
        <end position="338"/>
    </location>
</feature>
<keyword evidence="3" id="KW-0449">Lipoprotein</keyword>
<dbReference type="EMBL" id="JBHTCP010000047">
    <property type="protein sequence ID" value="MFC7372772.1"/>
    <property type="molecule type" value="Genomic_DNA"/>
</dbReference>
<evidence type="ECO:0000259" key="2">
    <source>
        <dbReference type="Pfam" id="PF14285"/>
    </source>
</evidence>
<keyword evidence="4" id="KW-1185">Reference proteome</keyword>
<dbReference type="Proteomes" id="UP001596549">
    <property type="component" value="Unassembled WGS sequence"/>
</dbReference>
<dbReference type="SUPFAM" id="SSF89392">
    <property type="entry name" value="Prokaryotic lipoproteins and lipoprotein localization factors"/>
    <property type="match status" value="1"/>
</dbReference>
<sequence>MKKTLSLSMMALLMVFVLAACGARSQEDVVESLGEKMDKMTGYKADAKMTLNTGDKPITYDIEIWHKEPYFYRVSLKNTAKDQSQMILRNKEGVFVLTPALNKSFRFQSDWPENNSQVYLFESLAADILNDTDRGFKEKNEKYVFNTKTNYQNKNLYQQEITLNDDLEPQLVRVMDKDQKELVKLEFSNVEFNAKFDKSAFDMEKNMSGAQMKTPVMAMEKGDTDFEVLYPTYTPNGIEIANEREVGIEDGSKVVLNYADEKNEKSFTLIQQKTNAVQTTRLTVTNGEPVDLGFTVGAMTDNSISWNNKGIDYFLASSTLKQEEMVAIARSVNGQSMK</sequence>
<dbReference type="Pfam" id="PF14285">
    <property type="entry name" value="DUF4367"/>
    <property type="match status" value="1"/>
</dbReference>
<evidence type="ECO:0000313" key="4">
    <source>
        <dbReference type="Proteomes" id="UP001596549"/>
    </source>
</evidence>
<evidence type="ECO:0000313" key="3">
    <source>
        <dbReference type="EMBL" id="MFC7372772.1"/>
    </source>
</evidence>
<keyword evidence="1" id="KW-0732">Signal</keyword>